<evidence type="ECO:0000256" key="11">
    <source>
        <dbReference type="ARBA" id="ARBA00023225"/>
    </source>
</evidence>
<evidence type="ECO:0000256" key="13">
    <source>
        <dbReference type="RuleBase" id="RU364091"/>
    </source>
</evidence>
<comment type="subcellular location">
    <subcellularLocation>
        <location evidence="1">Cell inner membrane</location>
        <topology evidence="1">Multi-pass membrane protein</topology>
    </subcellularLocation>
    <subcellularLocation>
        <location evidence="13">Cell membrane</location>
    </subcellularLocation>
</comment>
<dbReference type="SUPFAM" id="SSF160544">
    <property type="entry name" value="EscU C-terminal domain-like"/>
    <property type="match status" value="1"/>
</dbReference>
<dbReference type="AlphaFoldDB" id="A0A238GV63"/>
<evidence type="ECO:0000256" key="3">
    <source>
        <dbReference type="ARBA" id="ARBA00021622"/>
    </source>
</evidence>
<evidence type="ECO:0000256" key="1">
    <source>
        <dbReference type="ARBA" id="ARBA00004429"/>
    </source>
</evidence>
<evidence type="ECO:0000313" key="15">
    <source>
        <dbReference type="EMBL" id="SMA52789.1"/>
    </source>
</evidence>
<accession>A0A238GV63</accession>
<dbReference type="Proteomes" id="UP000198366">
    <property type="component" value="Chromosome I"/>
</dbReference>
<keyword evidence="15" id="KW-0966">Cell projection</keyword>
<keyword evidence="5 13" id="KW-1003">Cell membrane</keyword>
<dbReference type="Gene3D" id="6.10.250.2080">
    <property type="match status" value="1"/>
</dbReference>
<dbReference type="InterPro" id="IPR006135">
    <property type="entry name" value="T3SS_substrate_exporter"/>
</dbReference>
<dbReference type="PANTHER" id="PTHR30531">
    <property type="entry name" value="FLAGELLAR BIOSYNTHETIC PROTEIN FLHB"/>
    <property type="match status" value="1"/>
</dbReference>
<dbReference type="PRINTS" id="PR00950">
    <property type="entry name" value="TYPE3IMSPROT"/>
</dbReference>
<comment type="similarity">
    <text evidence="2 13">Belongs to the type III secretion exporter family.</text>
</comment>
<sequence length="359" mass="41197">MAEEEEKTELPSAKKIQKAREEGNVPKSMEVVGVLGLLAGLMSIFVFFIWWVDGFSEMYRHVLKDFSLDFSKESVQELFNQLAKDTFLLLLPVLIILMVVAFLSNVLQFGWLFAPKVIEPKFSKINPINGVKNLFSLKKLLDGSLITLKVFLAFFLGFFIFSLFLGELNHAALLNLQGQLLWFKSKALWLISSLLFLFFVLAFIDLVIKRRQYTNSLKMTKQEVKDEYKQQEGNPEIKAKIRQMMVKNATNKMMQEIPKANVVVTNPTHYAVALKFDEEHPVPVVVAKGTDYLAIRIKGIAREHDIEIIENKTLARELYRDVKLNATIPEELFEAVAIVFAQVAKLEQERQKQKIIKPL</sequence>
<dbReference type="PANTHER" id="PTHR30531:SF12">
    <property type="entry name" value="FLAGELLAR BIOSYNTHETIC PROTEIN FLHB"/>
    <property type="match status" value="1"/>
</dbReference>
<keyword evidence="4 13" id="KW-0813">Transport</keyword>
<keyword evidence="10 13" id="KW-0472">Membrane</keyword>
<proteinExistence type="inferred from homology"/>
<feature type="transmembrane region" description="Helical" evidence="13">
    <location>
        <begin position="186"/>
        <end position="208"/>
    </location>
</feature>
<feature type="transmembrane region" description="Helical" evidence="13">
    <location>
        <begin position="87"/>
        <end position="114"/>
    </location>
</feature>
<keyword evidence="15" id="KW-0282">Flagellum</keyword>
<keyword evidence="7 13" id="KW-1005">Bacterial flagellum biogenesis</keyword>
<dbReference type="NCBIfam" id="TIGR00328">
    <property type="entry name" value="flhB"/>
    <property type="match status" value="1"/>
</dbReference>
<evidence type="ECO:0000256" key="4">
    <source>
        <dbReference type="ARBA" id="ARBA00022448"/>
    </source>
</evidence>
<dbReference type="Pfam" id="PF01312">
    <property type="entry name" value="Bac_export_2"/>
    <property type="match status" value="1"/>
</dbReference>
<comment type="function">
    <text evidence="12 13">Required for formation of the rod structure in the basal body of the flagellar apparatus. Together with FliI and FliH, may constitute the export apparatus of flagellin.</text>
</comment>
<protein>
    <recommendedName>
        <fullName evidence="3 13">Flagellar biosynthetic protein FlhB</fullName>
    </recommendedName>
</protein>
<keyword evidence="6 13" id="KW-0812">Transmembrane</keyword>
<evidence type="ECO:0000256" key="10">
    <source>
        <dbReference type="ARBA" id="ARBA00023136"/>
    </source>
</evidence>
<dbReference type="InterPro" id="IPR006136">
    <property type="entry name" value="FlhB"/>
</dbReference>
<gene>
    <name evidence="13 15" type="primary">flhB</name>
    <name evidence="15" type="ORF">BCM300_00800</name>
</gene>
<dbReference type="GO" id="GO:0044780">
    <property type="term" value="P:bacterial-type flagellum assembly"/>
    <property type="evidence" value="ECO:0007669"/>
    <property type="project" value="InterPro"/>
</dbReference>
<keyword evidence="8 13" id="KW-0653">Protein transport</keyword>
<dbReference type="InterPro" id="IPR029025">
    <property type="entry name" value="T3SS_substrate_exporter_C"/>
</dbReference>
<dbReference type="RefSeq" id="WP_089086914.1">
    <property type="nucleotide sequence ID" value="NZ_LT635456.1"/>
</dbReference>
<evidence type="ECO:0000256" key="6">
    <source>
        <dbReference type="ARBA" id="ARBA00022692"/>
    </source>
</evidence>
<organism evidence="15 16">
    <name type="scientific">Helicobacter pylori</name>
    <name type="common">Campylobacter pylori</name>
    <dbReference type="NCBI Taxonomy" id="210"/>
    <lineage>
        <taxon>Bacteria</taxon>
        <taxon>Pseudomonadati</taxon>
        <taxon>Campylobacterota</taxon>
        <taxon>Epsilonproteobacteria</taxon>
        <taxon>Campylobacterales</taxon>
        <taxon>Helicobacteraceae</taxon>
        <taxon>Helicobacter</taxon>
    </lineage>
</organism>
<evidence type="ECO:0000256" key="5">
    <source>
        <dbReference type="ARBA" id="ARBA00022475"/>
    </source>
</evidence>
<evidence type="ECO:0000256" key="8">
    <source>
        <dbReference type="ARBA" id="ARBA00022927"/>
    </source>
</evidence>
<feature type="region of interest" description="Disordered" evidence="14">
    <location>
        <begin position="1"/>
        <end position="21"/>
    </location>
</feature>
<dbReference type="FunFam" id="3.40.1690.10:FF:000001">
    <property type="entry name" value="Flagellar biosynthetic protein FlhB"/>
    <property type="match status" value="1"/>
</dbReference>
<evidence type="ECO:0000256" key="14">
    <source>
        <dbReference type="SAM" id="MobiDB-lite"/>
    </source>
</evidence>
<evidence type="ECO:0000313" key="16">
    <source>
        <dbReference type="Proteomes" id="UP000198366"/>
    </source>
</evidence>
<dbReference type="GO" id="GO:0005886">
    <property type="term" value="C:plasma membrane"/>
    <property type="evidence" value="ECO:0007669"/>
    <property type="project" value="UniProtKB-SubCell"/>
</dbReference>
<feature type="transmembrane region" description="Helical" evidence="13">
    <location>
        <begin position="146"/>
        <end position="166"/>
    </location>
</feature>
<feature type="transmembrane region" description="Helical" evidence="13">
    <location>
        <begin position="31"/>
        <end position="52"/>
    </location>
</feature>
<keyword evidence="15" id="KW-0969">Cilium</keyword>
<reference evidence="15 16" key="1">
    <citation type="submission" date="2016-12" db="EMBL/GenBank/DDBJ databases">
        <authorList>
            <person name="Song W.-J."/>
            <person name="Kurnit D.M."/>
        </authorList>
    </citation>
    <scope>NUCLEOTIDE SEQUENCE [LARGE SCALE GENOMIC DNA]</scope>
    <source>
        <strain evidence="15">BCM-300</strain>
    </source>
</reference>
<keyword evidence="9 13" id="KW-1133">Transmembrane helix</keyword>
<name>A0A238GV63_HELPX</name>
<dbReference type="GO" id="GO:0009306">
    <property type="term" value="P:protein secretion"/>
    <property type="evidence" value="ECO:0007669"/>
    <property type="project" value="InterPro"/>
</dbReference>
<evidence type="ECO:0000256" key="7">
    <source>
        <dbReference type="ARBA" id="ARBA00022795"/>
    </source>
</evidence>
<evidence type="ECO:0000256" key="2">
    <source>
        <dbReference type="ARBA" id="ARBA00010690"/>
    </source>
</evidence>
<dbReference type="Gene3D" id="3.40.1690.10">
    <property type="entry name" value="secretion proteins EscU"/>
    <property type="match status" value="1"/>
</dbReference>
<evidence type="ECO:0000256" key="12">
    <source>
        <dbReference type="ARBA" id="ARBA00025078"/>
    </source>
</evidence>
<keyword evidence="11 13" id="KW-1006">Bacterial flagellum protein export</keyword>
<dbReference type="EMBL" id="LT837687">
    <property type="protein sequence ID" value="SMA52789.1"/>
    <property type="molecule type" value="Genomic_DNA"/>
</dbReference>
<evidence type="ECO:0000256" key="9">
    <source>
        <dbReference type="ARBA" id="ARBA00022989"/>
    </source>
</evidence>